<dbReference type="Proteomes" id="UP001157006">
    <property type="component" value="Chromosome 6"/>
</dbReference>
<dbReference type="EMBL" id="OX451741">
    <property type="protein sequence ID" value="CAI8619838.1"/>
    <property type="molecule type" value="Genomic_DNA"/>
</dbReference>
<name>A0AAV1BCB8_VICFA</name>
<accession>A0AAV1BCB8</accession>
<evidence type="ECO:0000313" key="2">
    <source>
        <dbReference type="Proteomes" id="UP001157006"/>
    </source>
</evidence>
<organism evidence="1 2">
    <name type="scientific">Vicia faba</name>
    <name type="common">Broad bean</name>
    <name type="synonym">Faba vulgaris</name>
    <dbReference type="NCBI Taxonomy" id="3906"/>
    <lineage>
        <taxon>Eukaryota</taxon>
        <taxon>Viridiplantae</taxon>
        <taxon>Streptophyta</taxon>
        <taxon>Embryophyta</taxon>
        <taxon>Tracheophyta</taxon>
        <taxon>Spermatophyta</taxon>
        <taxon>Magnoliopsida</taxon>
        <taxon>eudicotyledons</taxon>
        <taxon>Gunneridae</taxon>
        <taxon>Pentapetalae</taxon>
        <taxon>rosids</taxon>
        <taxon>fabids</taxon>
        <taxon>Fabales</taxon>
        <taxon>Fabaceae</taxon>
        <taxon>Papilionoideae</taxon>
        <taxon>50 kb inversion clade</taxon>
        <taxon>NPAAA clade</taxon>
        <taxon>Hologalegina</taxon>
        <taxon>IRL clade</taxon>
        <taxon>Fabeae</taxon>
        <taxon>Vicia</taxon>
    </lineage>
</organism>
<evidence type="ECO:0000313" key="1">
    <source>
        <dbReference type="EMBL" id="CAI8619838.1"/>
    </source>
</evidence>
<proteinExistence type="predicted"/>
<keyword evidence="2" id="KW-1185">Reference proteome</keyword>
<protein>
    <submittedName>
        <fullName evidence="1">Uncharacterized protein</fullName>
    </submittedName>
</protein>
<sequence length="102" mass="11235">MSFSLPFLSRDAHIPSAVFFFASTFQLRRPPSPSICISASIRVINPPFTSVALFIVDAGLLWIETKGIDHGKLQYAGLVMKKVMKMEATSIFLDIVNGVGYL</sequence>
<dbReference type="AlphaFoldDB" id="A0AAV1BCB8"/>
<gene>
    <name evidence="1" type="ORF">VFH_VI190520</name>
</gene>
<reference evidence="1 2" key="1">
    <citation type="submission" date="2023-01" db="EMBL/GenBank/DDBJ databases">
        <authorList>
            <person name="Kreplak J."/>
        </authorList>
    </citation>
    <scope>NUCLEOTIDE SEQUENCE [LARGE SCALE GENOMIC DNA]</scope>
</reference>